<accession>A0A0D8BAH1</accession>
<evidence type="ECO:0000259" key="1">
    <source>
        <dbReference type="Pfam" id="PF13354"/>
    </source>
</evidence>
<dbReference type="AlphaFoldDB" id="A0A0D8BAH1"/>
<proteinExistence type="predicted"/>
<dbReference type="SUPFAM" id="SSF56601">
    <property type="entry name" value="beta-lactamase/transpeptidase-like"/>
    <property type="match status" value="1"/>
</dbReference>
<dbReference type="PANTHER" id="PTHR35333">
    <property type="entry name" value="BETA-LACTAMASE"/>
    <property type="match status" value="1"/>
</dbReference>
<protein>
    <submittedName>
        <fullName evidence="2">Beta-lactamase class A</fullName>
        <ecNumber evidence="2">3.5.2.6</ecNumber>
    </submittedName>
</protein>
<evidence type="ECO:0000313" key="2">
    <source>
        <dbReference type="EMBL" id="KJE21110.1"/>
    </source>
</evidence>
<reference evidence="3" key="1">
    <citation type="submission" date="2015-02" db="EMBL/GenBank/DDBJ databases">
        <title>Draft Genome of Frankia sp. CpI1-S.</title>
        <authorList>
            <person name="Oshone R.T."/>
            <person name="Ngom M."/>
            <person name="Ghodhbane-Gtari F."/>
            <person name="Gtari M."/>
            <person name="Morris K."/>
            <person name="Thomas K."/>
            <person name="Sen A."/>
            <person name="Tisa L.S."/>
        </authorList>
    </citation>
    <scope>NUCLEOTIDE SEQUENCE [LARGE SCALE GENOMIC DNA]</scope>
    <source>
        <strain evidence="3">CpI1-S</strain>
    </source>
</reference>
<dbReference type="PATRIC" id="fig|1502723.3.peg.4563"/>
<dbReference type="PANTHER" id="PTHR35333:SF3">
    <property type="entry name" value="BETA-LACTAMASE-TYPE TRANSPEPTIDASE FOLD CONTAINING PROTEIN"/>
    <property type="match status" value="1"/>
</dbReference>
<sequence>MSTSCSPAEYQPADATAATRVRDAVNTFTQAGGRRAVAVEALRGPAVRVEVNAHTPQPGASTLKLIVAAAVHDAADAGQIDLSERVNCRDLHPTIFPTVMAAFDDGDQLALRQLCALMLITSDNAAADALLDRVGHDTVNATARRLGATATTLAVDFRDEQLGAAGRRNTTTAGDLNLILRGLAGHERYRPVLASMRNNLRNTRIPARLPDRTPVAHKTGSLDGVVCDAGIIYGQHTDVAVAFLADGESDSARTSIAIADTVATIWSALTELAD</sequence>
<dbReference type="Gene3D" id="3.40.710.10">
    <property type="entry name" value="DD-peptidase/beta-lactamase superfamily"/>
    <property type="match status" value="1"/>
</dbReference>
<dbReference type="GO" id="GO:0008800">
    <property type="term" value="F:beta-lactamase activity"/>
    <property type="evidence" value="ECO:0007669"/>
    <property type="project" value="UniProtKB-EC"/>
</dbReference>
<dbReference type="OrthoDB" id="33989at2"/>
<comment type="caution">
    <text evidence="2">The sequence shown here is derived from an EMBL/GenBank/DDBJ whole genome shotgun (WGS) entry which is preliminary data.</text>
</comment>
<keyword evidence="3" id="KW-1185">Reference proteome</keyword>
<feature type="domain" description="Beta-lactamase class A catalytic" evidence="1">
    <location>
        <begin position="39"/>
        <end position="242"/>
    </location>
</feature>
<evidence type="ECO:0000313" key="3">
    <source>
        <dbReference type="Proteomes" id="UP000032545"/>
    </source>
</evidence>
<dbReference type="InterPro" id="IPR012338">
    <property type="entry name" value="Beta-lactam/transpept-like"/>
</dbReference>
<dbReference type="GO" id="GO:0046677">
    <property type="term" value="P:response to antibiotic"/>
    <property type="evidence" value="ECO:0007669"/>
    <property type="project" value="InterPro"/>
</dbReference>
<dbReference type="Proteomes" id="UP000032545">
    <property type="component" value="Unassembled WGS sequence"/>
</dbReference>
<keyword evidence="2" id="KW-0378">Hydrolase</keyword>
<dbReference type="EMBL" id="JYFN01000044">
    <property type="protein sequence ID" value="KJE21110.1"/>
    <property type="molecule type" value="Genomic_DNA"/>
</dbReference>
<dbReference type="EC" id="3.5.2.6" evidence="2"/>
<dbReference type="RefSeq" id="WP_082122141.1">
    <property type="nucleotide sequence ID" value="NZ_JYFN01000044.1"/>
</dbReference>
<dbReference type="InterPro" id="IPR045155">
    <property type="entry name" value="Beta-lactam_cat"/>
</dbReference>
<gene>
    <name evidence="2" type="ORF">FF36_04615</name>
</gene>
<dbReference type="GO" id="GO:0030655">
    <property type="term" value="P:beta-lactam antibiotic catabolic process"/>
    <property type="evidence" value="ECO:0007669"/>
    <property type="project" value="InterPro"/>
</dbReference>
<reference evidence="2 3" key="2">
    <citation type="journal article" date="2016" name="Genome Announc.">
        <title>Permanent Draft Genome Sequences for Two Variants of Frankia sp. Strain CpI1, the First Frankia Strain Isolated from Root Nodules of Comptonia peregrina.</title>
        <authorList>
            <person name="Oshone R."/>
            <person name="Hurst S.G.IV."/>
            <person name="Abebe-Akele F."/>
            <person name="Simpson S."/>
            <person name="Morris K."/>
            <person name="Thomas W.K."/>
            <person name="Tisa L.S."/>
        </authorList>
    </citation>
    <scope>NUCLEOTIDE SEQUENCE [LARGE SCALE GENOMIC DNA]</scope>
    <source>
        <strain evidence="3">CpI1-S</strain>
    </source>
</reference>
<dbReference type="InterPro" id="IPR000871">
    <property type="entry name" value="Beta-lactam_class-A"/>
</dbReference>
<dbReference type="Pfam" id="PF13354">
    <property type="entry name" value="Beta-lactamase2"/>
    <property type="match status" value="1"/>
</dbReference>
<name>A0A0D8BAH1_9ACTN</name>
<organism evidence="2 3">
    <name type="scientific">Frankia torreyi</name>
    <dbReference type="NCBI Taxonomy" id="1856"/>
    <lineage>
        <taxon>Bacteria</taxon>
        <taxon>Bacillati</taxon>
        <taxon>Actinomycetota</taxon>
        <taxon>Actinomycetes</taxon>
        <taxon>Frankiales</taxon>
        <taxon>Frankiaceae</taxon>
        <taxon>Frankia</taxon>
    </lineage>
</organism>